<dbReference type="InterPro" id="IPR025345">
    <property type="entry name" value="DUF4249"/>
</dbReference>
<dbReference type="RefSeq" id="WP_210513254.1">
    <property type="nucleotide sequence ID" value="NZ_JAFIDN010000014.1"/>
</dbReference>
<comment type="caution">
    <text evidence="2">The sequence shown here is derived from an EMBL/GenBank/DDBJ whole genome shotgun (WGS) entry which is preliminary data.</text>
</comment>
<dbReference type="PROSITE" id="PS51257">
    <property type="entry name" value="PROKAR_LIPOPROTEIN"/>
    <property type="match status" value="1"/>
</dbReference>
<evidence type="ECO:0000313" key="2">
    <source>
        <dbReference type="EMBL" id="MBP3193796.1"/>
    </source>
</evidence>
<dbReference type="EMBL" id="JAFIDN010000014">
    <property type="protein sequence ID" value="MBP3193796.1"/>
    <property type="molecule type" value="Genomic_DNA"/>
</dbReference>
<evidence type="ECO:0000313" key="3">
    <source>
        <dbReference type="Proteomes" id="UP000673975"/>
    </source>
</evidence>
<proteinExistence type="predicted"/>
<dbReference type="Pfam" id="PF14054">
    <property type="entry name" value="DUF4249"/>
    <property type="match status" value="1"/>
</dbReference>
<feature type="region of interest" description="Disordered" evidence="1">
    <location>
        <begin position="315"/>
        <end position="350"/>
    </location>
</feature>
<organism evidence="2 3">
    <name type="scientific">Natronogracilivirga saccharolytica</name>
    <dbReference type="NCBI Taxonomy" id="2812953"/>
    <lineage>
        <taxon>Bacteria</taxon>
        <taxon>Pseudomonadati</taxon>
        <taxon>Balneolota</taxon>
        <taxon>Balneolia</taxon>
        <taxon>Balneolales</taxon>
        <taxon>Cyclonatronaceae</taxon>
        <taxon>Natronogracilivirga</taxon>
    </lineage>
</organism>
<feature type="compositionally biased region" description="Basic and acidic residues" evidence="1">
    <location>
        <begin position="317"/>
        <end position="330"/>
    </location>
</feature>
<protein>
    <submittedName>
        <fullName evidence="2">DUF4249 family protein</fullName>
    </submittedName>
</protein>
<name>A0A8J7SD04_9BACT</name>
<keyword evidence="3" id="KW-1185">Reference proteome</keyword>
<dbReference type="AlphaFoldDB" id="A0A8J7SD04"/>
<evidence type="ECO:0000256" key="1">
    <source>
        <dbReference type="SAM" id="MobiDB-lite"/>
    </source>
</evidence>
<accession>A0A8J7SD04</accession>
<sequence>MKYPASIFQFEFYRSNIRFPLGPALLALLLTVAGCDLYGQDEYEEKYVVESYLIAHENMPQVNLSTTAPFGESYQFSERAVSEADVRIHRYNPDGERDRTYDYEEIRTGVYIPLQEQSFESVLPNHTYRLDIRIPDDNDHHIEAYSTVPDTFSVVEIIRDQSMYQSPQQLELRITRNRSGNRQNHFIFATEALDPKRENITPFWRDAIDDISEAVRIRTSIVNEENFDANPDGTLTLRLPWIGIAFFGENRISTFSIDDNTYDFFRSQSVQTGGGGGTLSPGEIQNIIYNIDGAIGLFGSMSGIEVEVTVDRPPFLRKTDPEKAGDHTDGLLRISSPFQGPEPWESSRER</sequence>
<gene>
    <name evidence="2" type="ORF">NATSA_14055</name>
</gene>
<dbReference type="Proteomes" id="UP000673975">
    <property type="component" value="Unassembled WGS sequence"/>
</dbReference>
<reference evidence="2" key="1">
    <citation type="submission" date="2021-02" db="EMBL/GenBank/DDBJ databases">
        <title>Natronogracilivirga saccharolytica gen. nov. sp. nov. a new anaerobic, haloalkiliphilic carbohydrate-fermenting bacterium from soda lake and proposing of Cyclonatronumiaceae fam. nov. in the phylum Balneolaeota.</title>
        <authorList>
            <person name="Zhilina T.N."/>
            <person name="Sorokin D.Y."/>
            <person name="Zavarzina D.G."/>
            <person name="Toshchakov S.V."/>
            <person name="Kublanov I.V."/>
        </authorList>
    </citation>
    <scope>NUCLEOTIDE SEQUENCE</scope>
    <source>
        <strain evidence="2">Z-1702</strain>
    </source>
</reference>